<dbReference type="Gene3D" id="3.40.50.880">
    <property type="match status" value="1"/>
</dbReference>
<evidence type="ECO:0000313" key="3">
    <source>
        <dbReference type="Proteomes" id="UP000292881"/>
    </source>
</evidence>
<organism evidence="2 3">
    <name type="scientific">Agromyces binzhouensis</name>
    <dbReference type="NCBI Taxonomy" id="1817495"/>
    <lineage>
        <taxon>Bacteria</taxon>
        <taxon>Bacillati</taxon>
        <taxon>Actinomycetota</taxon>
        <taxon>Actinomycetes</taxon>
        <taxon>Micrococcales</taxon>
        <taxon>Microbacteriaceae</taxon>
        <taxon>Agromyces</taxon>
    </lineage>
</organism>
<sequence>PVAGDGVAGTGTLLAEEVHVTADARVEASFTDGRREGDAALTLRAVGDRGGTARYLATIPDEAGAQSLVDRLLATTGVEPVVAGLPAHVEAARRGALLTLVNQGGPVVEVEVAGTDAVTGERIDRVRLDAFDWAMVVTD</sequence>
<dbReference type="SUPFAM" id="SSF52317">
    <property type="entry name" value="Class I glutamine amidotransferase-like"/>
    <property type="match status" value="1"/>
</dbReference>
<protein>
    <submittedName>
        <fullName evidence="2">Beta-galactosidase</fullName>
    </submittedName>
</protein>
<comment type="caution">
    <text evidence="2">The sequence shown here is derived from an EMBL/GenBank/DDBJ whole genome shotgun (WGS) entry which is preliminary data.</text>
</comment>
<dbReference type="GO" id="GO:0004565">
    <property type="term" value="F:beta-galactosidase activity"/>
    <property type="evidence" value="ECO:0007669"/>
    <property type="project" value="InterPro"/>
</dbReference>
<evidence type="ECO:0000313" key="2">
    <source>
        <dbReference type="EMBL" id="RXZ40297.1"/>
    </source>
</evidence>
<dbReference type="InterPro" id="IPR013738">
    <property type="entry name" value="Beta_galactosidase_Trimer"/>
</dbReference>
<evidence type="ECO:0000259" key="1">
    <source>
        <dbReference type="Pfam" id="PF08532"/>
    </source>
</evidence>
<feature type="domain" description="Beta-galactosidase trimerisation" evidence="1">
    <location>
        <begin position="6"/>
        <end position="78"/>
    </location>
</feature>
<dbReference type="InterPro" id="IPR029062">
    <property type="entry name" value="Class_I_gatase-like"/>
</dbReference>
<proteinExistence type="predicted"/>
<gene>
    <name evidence="2" type="ORF">ESO86_17255</name>
</gene>
<dbReference type="AlphaFoldDB" id="A0A4Q2J522"/>
<dbReference type="RefSeq" id="WP_207207213.1">
    <property type="nucleotide sequence ID" value="NZ_SDPL01000627.1"/>
</dbReference>
<reference evidence="2 3" key="1">
    <citation type="submission" date="2019-01" db="EMBL/GenBank/DDBJ databases">
        <authorList>
            <person name="Li J."/>
        </authorList>
    </citation>
    <scope>NUCLEOTIDE SEQUENCE [LARGE SCALE GENOMIC DNA]</scope>
    <source>
        <strain evidence="2 3">CGMCC 4.7180</strain>
    </source>
</reference>
<name>A0A4Q2J522_9MICO</name>
<dbReference type="GO" id="GO:0005975">
    <property type="term" value="P:carbohydrate metabolic process"/>
    <property type="evidence" value="ECO:0007669"/>
    <property type="project" value="InterPro"/>
</dbReference>
<dbReference type="Pfam" id="PF08532">
    <property type="entry name" value="Glyco_hydro_42M"/>
    <property type="match status" value="1"/>
</dbReference>
<keyword evidence="3" id="KW-1185">Reference proteome</keyword>
<feature type="non-terminal residue" evidence="2">
    <location>
        <position position="1"/>
    </location>
</feature>
<accession>A0A4Q2J522</accession>
<dbReference type="EMBL" id="SDPL01000627">
    <property type="protein sequence ID" value="RXZ40297.1"/>
    <property type="molecule type" value="Genomic_DNA"/>
</dbReference>
<dbReference type="Proteomes" id="UP000292881">
    <property type="component" value="Unassembled WGS sequence"/>
</dbReference>